<comment type="caution">
    <text evidence="1">The sequence shown here is derived from an EMBL/GenBank/DDBJ whole genome shotgun (WGS) entry which is preliminary data.</text>
</comment>
<evidence type="ECO:0000313" key="2">
    <source>
        <dbReference type="Proteomes" id="UP000647133"/>
    </source>
</evidence>
<name>A0ABR9AF88_9BACT</name>
<gene>
    <name evidence="1" type="ORF">IFO69_00780</name>
</gene>
<reference evidence="1 2" key="1">
    <citation type="submission" date="2020-09" db="EMBL/GenBank/DDBJ databases">
        <title>Echinicola sp. CAU 1574 isolated from sand of Sido Beach.</title>
        <authorList>
            <person name="Kim W."/>
        </authorList>
    </citation>
    <scope>NUCLEOTIDE SEQUENCE [LARGE SCALE GENOMIC DNA]</scope>
    <source>
        <strain evidence="1 2">CAU 1574</strain>
    </source>
</reference>
<dbReference type="RefSeq" id="WP_192007050.1">
    <property type="nucleotide sequence ID" value="NZ_JACYTQ010000001.1"/>
</dbReference>
<dbReference type="Proteomes" id="UP000647133">
    <property type="component" value="Unassembled WGS sequence"/>
</dbReference>
<keyword evidence="2" id="KW-1185">Reference proteome</keyword>
<evidence type="ECO:0000313" key="1">
    <source>
        <dbReference type="EMBL" id="MBD8487270.1"/>
    </source>
</evidence>
<proteinExistence type="predicted"/>
<protein>
    <submittedName>
        <fullName evidence="1">Uncharacterized protein</fullName>
    </submittedName>
</protein>
<accession>A0ABR9AF88</accession>
<organism evidence="1 2">
    <name type="scientific">Echinicola arenosa</name>
    <dbReference type="NCBI Taxonomy" id="2774144"/>
    <lineage>
        <taxon>Bacteria</taxon>
        <taxon>Pseudomonadati</taxon>
        <taxon>Bacteroidota</taxon>
        <taxon>Cytophagia</taxon>
        <taxon>Cytophagales</taxon>
        <taxon>Cyclobacteriaceae</taxon>
        <taxon>Echinicola</taxon>
    </lineage>
</organism>
<dbReference type="EMBL" id="JACYTQ010000001">
    <property type="protein sequence ID" value="MBD8487270.1"/>
    <property type="molecule type" value="Genomic_DNA"/>
</dbReference>
<sequence length="697" mass="79454">MRTPFKITCFLFLVCINTSLYGQVKVDLSGFKVKNGATITEDGDLLRVNWPAEEDKTAQMVFNLNKDASLLESVQLEKGDQSKIIGRNIDPLFLLTVGERDLSKESGWNIFFDRTAYKPFKTHKVLLEAENIEVKSHGERTVVRVDNMSAGNFSGWLEITLYHGSSLVNMAAVMKTDEDAKAIIYDAGLVSDDNSFDEVFWSDTDGYLQSSKVDEKGAGAESLAVKYRTIIAEGEQGSLAVFPPPHQYFYPLDNAYNLKYVWYGKNYRGQSSEFGIGIRQDPMGDNRHVPWFNAPPGTEQRLNFFVYLSETKDGQVLEKVKAFTHEDQYKPLSGYRTMASHFHTEHMDDVLTHKPIPDIPGHVKALRSMGVNIMHLGEYHLAGNPRDHGPRRLPELQLMFEECARLSQGDFLMLPGEEPNVHFGGHWMNLFPNPVYWIMSRENDQPFVEETEEYGKVYRVGNQEEMLQLLVEEKGLAWTAHARTKGSTGFPDRYKEEAFFHSDRFNGAAWKAIPADLSIPNMGRRVLHLMDDMANWGERKYVIGEADLFKLEPDYEIYGHMNINYLQMDKLPKFEEGWQPVLDAMETGKFFVTTGEVLLPEFSVNGKPSGEVISLDSKGKAIIKLKAEWTFPLNYLEIVSGDGEEVFREKIDLSDTRVFGTENLEFSIDLKNRTWVRLEVWDVAANGAFTQPVWIEQ</sequence>